<dbReference type="EMBL" id="VSSQ01048032">
    <property type="protein sequence ID" value="MPN02071.1"/>
    <property type="molecule type" value="Genomic_DNA"/>
</dbReference>
<reference evidence="2" key="1">
    <citation type="submission" date="2019-08" db="EMBL/GenBank/DDBJ databases">
        <authorList>
            <person name="Kucharzyk K."/>
            <person name="Murdoch R.W."/>
            <person name="Higgins S."/>
            <person name="Loffler F."/>
        </authorList>
    </citation>
    <scope>NUCLEOTIDE SEQUENCE</scope>
</reference>
<gene>
    <name evidence="2" type="ORF">SDC9_149284</name>
</gene>
<accession>A0A645EJC8</accession>
<feature type="compositionally biased region" description="Basic and acidic residues" evidence="1">
    <location>
        <begin position="167"/>
        <end position="176"/>
    </location>
</feature>
<name>A0A645EJC8_9ZZZZ</name>
<evidence type="ECO:0000313" key="2">
    <source>
        <dbReference type="EMBL" id="MPN02071.1"/>
    </source>
</evidence>
<comment type="caution">
    <text evidence="2">The sequence shown here is derived from an EMBL/GenBank/DDBJ whole genome shotgun (WGS) entry which is preliminary data.</text>
</comment>
<feature type="region of interest" description="Disordered" evidence="1">
    <location>
        <begin position="155"/>
        <end position="185"/>
    </location>
</feature>
<dbReference type="AlphaFoldDB" id="A0A645EJC8"/>
<evidence type="ECO:0000256" key="1">
    <source>
        <dbReference type="SAM" id="MobiDB-lite"/>
    </source>
</evidence>
<organism evidence="2">
    <name type="scientific">bioreactor metagenome</name>
    <dbReference type="NCBI Taxonomy" id="1076179"/>
    <lineage>
        <taxon>unclassified sequences</taxon>
        <taxon>metagenomes</taxon>
        <taxon>ecological metagenomes</taxon>
    </lineage>
</organism>
<sequence>MTDGSVVGDLIGRHHIGHRRQIPVDPRIAQLAPPALPAAAQLGVVQLRLLGGRGDGGETGPAELLHQAALLVGGDQQRDPAGGGILQLLGLRLNSGQSRCAITQQDHRPIAAGADLGDRLIDIRTGHQHGHVELADLLGQAQPLGVREALRRRIDRRRTVGGRGQARRREGDRPAGSDRTGLGAT</sequence>
<proteinExistence type="predicted"/>
<protein>
    <submittedName>
        <fullName evidence="2">Uncharacterized protein</fullName>
    </submittedName>
</protein>